<keyword evidence="7" id="KW-1185">Reference proteome</keyword>
<dbReference type="GO" id="GO:0005737">
    <property type="term" value="C:cytoplasm"/>
    <property type="evidence" value="ECO:0007669"/>
    <property type="project" value="TreeGrafter"/>
</dbReference>
<dbReference type="SUPFAM" id="SSF52129">
    <property type="entry name" value="Caspase-like"/>
    <property type="match status" value="1"/>
</dbReference>
<keyword evidence="3" id="KW-0645">Protease</keyword>
<keyword evidence="3" id="KW-0788">Thiol protease</keyword>
<name>A0A9P6CQ04_9AGAR</name>
<keyword evidence="3" id="KW-0378">Hydrolase</keyword>
<evidence type="ECO:0000256" key="3">
    <source>
        <dbReference type="ARBA" id="ARBA00022807"/>
    </source>
</evidence>
<dbReference type="OrthoDB" id="3223806at2759"/>
<evidence type="ECO:0000313" key="6">
    <source>
        <dbReference type="EMBL" id="KAF9475281.1"/>
    </source>
</evidence>
<dbReference type="Proteomes" id="UP000807469">
    <property type="component" value="Unassembled WGS sequence"/>
</dbReference>
<accession>A0A9P6CQ04</accession>
<feature type="region of interest" description="Disordered" evidence="4">
    <location>
        <begin position="431"/>
        <end position="455"/>
    </location>
</feature>
<comment type="similarity">
    <text evidence="1">Belongs to the peptidase C14B family.</text>
</comment>
<dbReference type="Gene3D" id="3.40.50.12660">
    <property type="match status" value="2"/>
</dbReference>
<dbReference type="GO" id="GO:0006508">
    <property type="term" value="P:proteolysis"/>
    <property type="evidence" value="ECO:0007669"/>
    <property type="project" value="InterPro"/>
</dbReference>
<gene>
    <name evidence="6" type="ORF">BDN70DRAFT_883915</name>
</gene>
<reference evidence="6" key="1">
    <citation type="submission" date="2020-11" db="EMBL/GenBank/DDBJ databases">
        <authorList>
            <consortium name="DOE Joint Genome Institute"/>
            <person name="Ahrendt S."/>
            <person name="Riley R."/>
            <person name="Andreopoulos W."/>
            <person name="Labutti K."/>
            <person name="Pangilinan J."/>
            <person name="Ruiz-Duenas F.J."/>
            <person name="Barrasa J.M."/>
            <person name="Sanchez-Garcia M."/>
            <person name="Camarero S."/>
            <person name="Miyauchi S."/>
            <person name="Serrano A."/>
            <person name="Linde D."/>
            <person name="Babiker R."/>
            <person name="Drula E."/>
            <person name="Ayuso-Fernandez I."/>
            <person name="Pacheco R."/>
            <person name="Padilla G."/>
            <person name="Ferreira P."/>
            <person name="Barriuso J."/>
            <person name="Kellner H."/>
            <person name="Castanera R."/>
            <person name="Alfaro M."/>
            <person name="Ramirez L."/>
            <person name="Pisabarro A.G."/>
            <person name="Kuo A."/>
            <person name="Tritt A."/>
            <person name="Lipzen A."/>
            <person name="He G."/>
            <person name="Yan M."/>
            <person name="Ng V."/>
            <person name="Cullen D."/>
            <person name="Martin F."/>
            <person name="Rosso M.-N."/>
            <person name="Henrissat B."/>
            <person name="Hibbett D."/>
            <person name="Martinez A.T."/>
            <person name="Grigoriev I.V."/>
        </authorList>
    </citation>
    <scope>NUCLEOTIDE SEQUENCE</scope>
    <source>
        <strain evidence="6">CIRM-BRFM 674</strain>
    </source>
</reference>
<evidence type="ECO:0000313" key="7">
    <source>
        <dbReference type="Proteomes" id="UP000807469"/>
    </source>
</evidence>
<dbReference type="PANTHER" id="PTHR48104:SF30">
    <property type="entry name" value="METACASPASE-1"/>
    <property type="match status" value="1"/>
</dbReference>
<evidence type="ECO:0000256" key="4">
    <source>
        <dbReference type="SAM" id="MobiDB-lite"/>
    </source>
</evidence>
<dbReference type="GO" id="GO:0004197">
    <property type="term" value="F:cysteine-type endopeptidase activity"/>
    <property type="evidence" value="ECO:0007669"/>
    <property type="project" value="InterPro"/>
</dbReference>
<comment type="caution">
    <text evidence="6">The sequence shown here is derived from an EMBL/GenBank/DDBJ whole genome shotgun (WGS) entry which is preliminary data.</text>
</comment>
<sequence length="455" mass="51841">MKILKYRGVFNRFPGRKQPAAQAEAPEAPRVVEKKIKTKALLIGIQRVREEAEVHSPGLKSPDGRSKWAKLRKQNTRNYLKGPHRDVKAMRELLINVYHYEPEDITILIDDDVSSHPQPTRVNILKAIEELIKDAKEHDRFFFHYSGHSDQEDTDDIEEEDRKNEFIIACDGTRIKDDELRANLAMPLPEGSSLIAVFDSCHSGSLLDLKHFRCNRVYVPWINKGNRRTNSLWNGNKRMYAQISARGAPVARFNKQVFTWARTSIDGVLAASREDSGVACAGSLPSRHKPTLSIITDVPSSPTPWLDSPGAREKQVMSPVAMYCTGYCRDDDLFTYENAVKADVISISSSKDSQLTWEDANGTHSMTQVLVRLLMKNPHPTYQDLMTLVSHEIHAFYVDLHSRAKMYKKKVQVVNKAKMLIGKKIRPGDPVEMDNFQNPQLSTDRPMDMSRHFYP</sequence>
<dbReference type="EMBL" id="MU155339">
    <property type="protein sequence ID" value="KAF9475281.1"/>
    <property type="molecule type" value="Genomic_DNA"/>
</dbReference>
<dbReference type="GO" id="GO:0006915">
    <property type="term" value="P:apoptotic process"/>
    <property type="evidence" value="ECO:0007669"/>
    <property type="project" value="UniProtKB-KW"/>
</dbReference>
<evidence type="ECO:0000256" key="2">
    <source>
        <dbReference type="ARBA" id="ARBA00022703"/>
    </source>
</evidence>
<dbReference type="PANTHER" id="PTHR48104">
    <property type="entry name" value="METACASPASE-4"/>
    <property type="match status" value="1"/>
</dbReference>
<feature type="domain" description="Peptidase C14 caspase" evidence="5">
    <location>
        <begin position="75"/>
        <end position="400"/>
    </location>
</feature>
<protein>
    <recommendedName>
        <fullName evidence="5">Peptidase C14 caspase domain-containing protein</fullName>
    </recommendedName>
</protein>
<dbReference type="InterPro" id="IPR011600">
    <property type="entry name" value="Pept_C14_caspase"/>
</dbReference>
<proteinExistence type="inferred from homology"/>
<dbReference type="InterPro" id="IPR029030">
    <property type="entry name" value="Caspase-like_dom_sf"/>
</dbReference>
<evidence type="ECO:0000256" key="1">
    <source>
        <dbReference type="ARBA" id="ARBA00009005"/>
    </source>
</evidence>
<organism evidence="6 7">
    <name type="scientific">Pholiota conissans</name>
    <dbReference type="NCBI Taxonomy" id="109636"/>
    <lineage>
        <taxon>Eukaryota</taxon>
        <taxon>Fungi</taxon>
        <taxon>Dikarya</taxon>
        <taxon>Basidiomycota</taxon>
        <taxon>Agaricomycotina</taxon>
        <taxon>Agaricomycetes</taxon>
        <taxon>Agaricomycetidae</taxon>
        <taxon>Agaricales</taxon>
        <taxon>Agaricineae</taxon>
        <taxon>Strophariaceae</taxon>
        <taxon>Pholiota</taxon>
    </lineage>
</organism>
<dbReference type="Pfam" id="PF00656">
    <property type="entry name" value="Peptidase_C14"/>
    <property type="match status" value="1"/>
</dbReference>
<feature type="compositionally biased region" description="Basic and acidic residues" evidence="4">
    <location>
        <begin position="445"/>
        <end position="455"/>
    </location>
</feature>
<dbReference type="InterPro" id="IPR050452">
    <property type="entry name" value="Metacaspase"/>
</dbReference>
<dbReference type="AlphaFoldDB" id="A0A9P6CQ04"/>
<keyword evidence="2" id="KW-0053">Apoptosis</keyword>
<evidence type="ECO:0000259" key="5">
    <source>
        <dbReference type="Pfam" id="PF00656"/>
    </source>
</evidence>